<dbReference type="InterPro" id="IPR050469">
    <property type="entry name" value="Diguanylate_Cyclase"/>
</dbReference>
<organism evidence="6 7">
    <name type="scientific">Photobacterium gaetbulicola Gung47</name>
    <dbReference type="NCBI Taxonomy" id="658445"/>
    <lineage>
        <taxon>Bacteria</taxon>
        <taxon>Pseudomonadati</taxon>
        <taxon>Pseudomonadota</taxon>
        <taxon>Gammaproteobacteria</taxon>
        <taxon>Vibrionales</taxon>
        <taxon>Vibrionaceae</taxon>
        <taxon>Photobacterium</taxon>
    </lineage>
</organism>
<dbReference type="EC" id="2.7.7.65" evidence="2"/>
<dbReference type="NCBIfam" id="TIGR00254">
    <property type="entry name" value="GGDEF"/>
    <property type="match status" value="1"/>
</dbReference>
<evidence type="ECO:0000256" key="2">
    <source>
        <dbReference type="ARBA" id="ARBA00012528"/>
    </source>
</evidence>
<evidence type="ECO:0000259" key="5">
    <source>
        <dbReference type="PROSITE" id="PS50887"/>
    </source>
</evidence>
<protein>
    <recommendedName>
        <fullName evidence="2">diguanylate cyclase</fullName>
        <ecNumber evidence="2">2.7.7.65</ecNumber>
    </recommendedName>
</protein>
<evidence type="ECO:0000256" key="3">
    <source>
        <dbReference type="ARBA" id="ARBA00034247"/>
    </source>
</evidence>
<dbReference type="EMBL" id="CP005974">
    <property type="protein sequence ID" value="AJR08265.1"/>
    <property type="molecule type" value="Genomic_DNA"/>
</dbReference>
<keyword evidence="4" id="KW-0472">Membrane</keyword>
<dbReference type="InterPro" id="IPR029787">
    <property type="entry name" value="Nucleotide_cyclase"/>
</dbReference>
<dbReference type="SMART" id="SM00267">
    <property type="entry name" value="GGDEF"/>
    <property type="match status" value="1"/>
</dbReference>
<accession>A0A0C5WZ37</accession>
<dbReference type="PANTHER" id="PTHR45138:SF9">
    <property type="entry name" value="DIGUANYLATE CYCLASE DGCM-RELATED"/>
    <property type="match status" value="1"/>
</dbReference>
<dbReference type="STRING" id="658445.H744_2c1592"/>
<comment type="cofactor">
    <cofactor evidence="1">
        <name>Mg(2+)</name>
        <dbReference type="ChEBI" id="CHEBI:18420"/>
    </cofactor>
</comment>
<dbReference type="KEGG" id="pgb:H744_2c1592"/>
<proteinExistence type="predicted"/>
<name>A0A0C5WZ37_9GAMM</name>
<dbReference type="GO" id="GO:0043709">
    <property type="term" value="P:cell adhesion involved in single-species biofilm formation"/>
    <property type="evidence" value="ECO:0007669"/>
    <property type="project" value="TreeGrafter"/>
</dbReference>
<dbReference type="Gene3D" id="3.30.70.270">
    <property type="match status" value="1"/>
</dbReference>
<dbReference type="CDD" id="cd12912">
    <property type="entry name" value="PDC2_MCP_like"/>
    <property type="match status" value="1"/>
</dbReference>
<dbReference type="GO" id="GO:0005886">
    <property type="term" value="C:plasma membrane"/>
    <property type="evidence" value="ECO:0007669"/>
    <property type="project" value="TreeGrafter"/>
</dbReference>
<gene>
    <name evidence="6" type="ORF">H744_2c1592</name>
</gene>
<dbReference type="Proteomes" id="UP000032303">
    <property type="component" value="Chromosome 2"/>
</dbReference>
<dbReference type="FunFam" id="3.30.70.270:FF:000001">
    <property type="entry name" value="Diguanylate cyclase domain protein"/>
    <property type="match status" value="1"/>
</dbReference>
<sequence>MKVQPRLLISFIFPLLMLVLSLLVYVGFNEYKDNQNAAINQATSNVRIAREYLDHHFLSAQSQLYLLEQLWEEKNSIAGVMKAAQTIVSAKSRYLEVGLLAYGNYYGTNGFYKEGIASLIAERPWYKQAAIGESYITPIYLSGSTGKWTVAFVAVLDPVAQQEVRIVLEIDVNRLYENVSLLRTLENGYVYAIESATGKIVIHPDDSRVGTPSVSVTSDILARIQAGEQAGIIPSYEYKNKEKFSVYEANPLLGWVVLSGAEKSEIIMHTLSISAVTLSLLVLILIIGLLFYIVYHVHNYGRQLSEVESIAELKIALQQMVEGVIGCQSIHLYMRNVYSGDFESAQCKHHISEKGLRDDPAERLGRLARLPENQPDILSAFIAPGKTCIRVPLTKKKQLIGLLYIISPRLDLTLFINMLRTYAQSALGQVMLAQRIQQTDAMTGLMNKNFLQAEIEKQIKANGKYYLAMIDVDDFKGINDTYGHLFGDKVIISVANCLRQESDRHAIVARYGGEEFAILLPAKGLMAAKEILEAIRASVSSTVIKSGTKSCRVHVSIGVAAISGNMEKSIARADQALYQAKANGKNQVVIYCLNSMLQTIGAE</sequence>
<dbReference type="Gene3D" id="3.30.450.20">
    <property type="entry name" value="PAS domain"/>
    <property type="match status" value="1"/>
</dbReference>
<dbReference type="CDD" id="cd18773">
    <property type="entry name" value="PDC1_HK_sensor"/>
    <property type="match status" value="1"/>
</dbReference>
<comment type="catalytic activity">
    <reaction evidence="3">
        <text>2 GTP = 3',3'-c-di-GMP + 2 diphosphate</text>
        <dbReference type="Rhea" id="RHEA:24898"/>
        <dbReference type="ChEBI" id="CHEBI:33019"/>
        <dbReference type="ChEBI" id="CHEBI:37565"/>
        <dbReference type="ChEBI" id="CHEBI:58805"/>
        <dbReference type="EC" id="2.7.7.65"/>
    </reaction>
</comment>
<feature type="transmembrane region" description="Helical" evidence="4">
    <location>
        <begin position="271"/>
        <end position="295"/>
    </location>
</feature>
<feature type="transmembrane region" description="Helical" evidence="4">
    <location>
        <begin position="7"/>
        <end position="28"/>
    </location>
</feature>
<evidence type="ECO:0000256" key="4">
    <source>
        <dbReference type="SAM" id="Phobius"/>
    </source>
</evidence>
<dbReference type="InterPro" id="IPR000160">
    <property type="entry name" value="GGDEF_dom"/>
</dbReference>
<dbReference type="PANTHER" id="PTHR45138">
    <property type="entry name" value="REGULATORY COMPONENTS OF SENSORY TRANSDUCTION SYSTEM"/>
    <property type="match status" value="1"/>
</dbReference>
<evidence type="ECO:0000313" key="7">
    <source>
        <dbReference type="Proteomes" id="UP000032303"/>
    </source>
</evidence>
<dbReference type="InterPro" id="IPR043128">
    <property type="entry name" value="Rev_trsase/Diguanyl_cyclase"/>
</dbReference>
<dbReference type="GO" id="GO:0052621">
    <property type="term" value="F:diguanylate cyclase activity"/>
    <property type="evidence" value="ECO:0007669"/>
    <property type="project" value="UniProtKB-EC"/>
</dbReference>
<evidence type="ECO:0000313" key="6">
    <source>
        <dbReference type="EMBL" id="AJR08265.1"/>
    </source>
</evidence>
<feature type="domain" description="GGDEF" evidence="5">
    <location>
        <begin position="463"/>
        <end position="593"/>
    </location>
</feature>
<dbReference type="PATRIC" id="fig|658445.3.peg.3510"/>
<dbReference type="SUPFAM" id="SSF55073">
    <property type="entry name" value="Nucleotide cyclase"/>
    <property type="match status" value="1"/>
</dbReference>
<dbReference type="AlphaFoldDB" id="A0A0C5WZ37"/>
<dbReference type="GO" id="GO:1902201">
    <property type="term" value="P:negative regulation of bacterial-type flagellum-dependent cell motility"/>
    <property type="evidence" value="ECO:0007669"/>
    <property type="project" value="TreeGrafter"/>
</dbReference>
<reference evidence="6 7" key="1">
    <citation type="submission" date="2013-05" db="EMBL/GenBank/DDBJ databases">
        <title>Complete genome sequence of the lipase-producing bacterium Photobacterium gaetbulicola Gung47.</title>
        <authorList>
            <person name="Kim Y.-O."/>
        </authorList>
    </citation>
    <scope>NUCLEOTIDE SEQUENCE [LARGE SCALE GENOMIC DNA]</scope>
    <source>
        <strain evidence="6 7">Gung47</strain>
    </source>
</reference>
<evidence type="ECO:0000256" key="1">
    <source>
        <dbReference type="ARBA" id="ARBA00001946"/>
    </source>
</evidence>
<dbReference type="Pfam" id="PF00990">
    <property type="entry name" value="GGDEF"/>
    <property type="match status" value="1"/>
</dbReference>
<dbReference type="PROSITE" id="PS50887">
    <property type="entry name" value="GGDEF"/>
    <property type="match status" value="1"/>
</dbReference>
<dbReference type="CDD" id="cd01949">
    <property type="entry name" value="GGDEF"/>
    <property type="match status" value="1"/>
</dbReference>
<keyword evidence="4" id="KW-1133">Transmembrane helix</keyword>
<dbReference type="HOGENOM" id="CLU_463756_0_0_6"/>
<keyword evidence="7" id="KW-1185">Reference proteome</keyword>
<keyword evidence="4" id="KW-0812">Transmembrane</keyword>